<dbReference type="OrthoDB" id="599395at2759"/>
<organism evidence="1 2">
    <name type="scientific">Apostasia shenzhenica</name>
    <dbReference type="NCBI Taxonomy" id="1088818"/>
    <lineage>
        <taxon>Eukaryota</taxon>
        <taxon>Viridiplantae</taxon>
        <taxon>Streptophyta</taxon>
        <taxon>Embryophyta</taxon>
        <taxon>Tracheophyta</taxon>
        <taxon>Spermatophyta</taxon>
        <taxon>Magnoliopsida</taxon>
        <taxon>Liliopsida</taxon>
        <taxon>Asparagales</taxon>
        <taxon>Orchidaceae</taxon>
        <taxon>Apostasioideae</taxon>
        <taxon>Apostasia</taxon>
    </lineage>
</organism>
<dbReference type="PANTHER" id="PTHR31973:SF195">
    <property type="entry name" value="MUDR FAMILY TRANSPOSASE"/>
    <property type="match status" value="1"/>
</dbReference>
<gene>
    <name evidence="1" type="ORF">AXF42_Ash001167</name>
</gene>
<sequence length="155" mass="17953">MRNLIELVRTRRDLCIISDKHSGLLRGVPSILPHNAHRYCLRRLRENFKMILRTIGIQAVEFMCDKMYTMSTTDLWNSFVQHIRDIATVHSDAHRWLEDKGFEKLTFVHDGSFKYGTMTTNASECFNGILKCAVDLPIQALVCATYYHTVGLFLK</sequence>
<dbReference type="EMBL" id="KZ451950">
    <property type="protein sequence ID" value="PKA59074.1"/>
    <property type="molecule type" value="Genomic_DNA"/>
</dbReference>
<evidence type="ECO:0000313" key="1">
    <source>
        <dbReference type="EMBL" id="PKA59074.1"/>
    </source>
</evidence>
<name>A0A2I0AU54_9ASPA</name>
<dbReference type="Proteomes" id="UP000236161">
    <property type="component" value="Unassembled WGS sequence"/>
</dbReference>
<reference evidence="1 2" key="1">
    <citation type="journal article" date="2017" name="Nature">
        <title>The Apostasia genome and the evolution of orchids.</title>
        <authorList>
            <person name="Zhang G.Q."/>
            <person name="Liu K.W."/>
            <person name="Li Z."/>
            <person name="Lohaus R."/>
            <person name="Hsiao Y.Y."/>
            <person name="Niu S.C."/>
            <person name="Wang J.Y."/>
            <person name="Lin Y.C."/>
            <person name="Xu Q."/>
            <person name="Chen L.J."/>
            <person name="Yoshida K."/>
            <person name="Fujiwara S."/>
            <person name="Wang Z.W."/>
            <person name="Zhang Y.Q."/>
            <person name="Mitsuda N."/>
            <person name="Wang M."/>
            <person name="Liu G.H."/>
            <person name="Pecoraro L."/>
            <person name="Huang H.X."/>
            <person name="Xiao X.J."/>
            <person name="Lin M."/>
            <person name="Wu X.Y."/>
            <person name="Wu W.L."/>
            <person name="Chen Y.Y."/>
            <person name="Chang S.B."/>
            <person name="Sakamoto S."/>
            <person name="Ohme-Takagi M."/>
            <person name="Yagi M."/>
            <person name="Zeng S.J."/>
            <person name="Shen C.Y."/>
            <person name="Yeh C.M."/>
            <person name="Luo Y.B."/>
            <person name="Tsai W.C."/>
            <person name="Van de Peer Y."/>
            <person name="Liu Z.J."/>
        </authorList>
    </citation>
    <scope>NUCLEOTIDE SEQUENCE [LARGE SCALE GENOMIC DNA]</scope>
    <source>
        <strain evidence="2">cv. Shenzhen</strain>
        <tissue evidence="1">Stem</tissue>
    </source>
</reference>
<keyword evidence="2" id="KW-1185">Reference proteome</keyword>
<dbReference type="PANTHER" id="PTHR31973">
    <property type="entry name" value="POLYPROTEIN, PUTATIVE-RELATED"/>
    <property type="match status" value="1"/>
</dbReference>
<dbReference type="AlphaFoldDB" id="A0A2I0AU54"/>
<accession>A0A2I0AU54</accession>
<evidence type="ECO:0000313" key="2">
    <source>
        <dbReference type="Proteomes" id="UP000236161"/>
    </source>
</evidence>
<proteinExistence type="predicted"/>
<protein>
    <submittedName>
        <fullName evidence="1">Uncharacterized protein</fullName>
    </submittedName>
</protein>